<dbReference type="InterPro" id="IPR019752">
    <property type="entry name" value="Pyrv/ketoisovalerate_OxRed_cat"/>
</dbReference>
<dbReference type="InterPro" id="IPR002869">
    <property type="entry name" value="Pyrv_flavodox_OxRed_cen"/>
</dbReference>
<dbReference type="PANTHER" id="PTHR43366:SF1">
    <property type="entry name" value="PYRUVATE SYNTHASE SUBUNIT PORC"/>
    <property type="match status" value="1"/>
</dbReference>
<dbReference type="RefSeq" id="WP_338101961.1">
    <property type="nucleotide sequence ID" value="NZ_CP131060.1"/>
</dbReference>
<gene>
    <name evidence="5" type="primary">padE</name>
    <name evidence="5" type="ORF">MsAc7_11500</name>
</gene>
<dbReference type="NCBIfam" id="NF006321">
    <property type="entry name" value="PRK08534.1"/>
    <property type="match status" value="1"/>
</dbReference>
<evidence type="ECO:0000313" key="5">
    <source>
        <dbReference type="EMBL" id="WNY25598.1"/>
    </source>
</evidence>
<dbReference type="InterPro" id="IPR051626">
    <property type="entry name" value="Oxidoreductase_gamma_subunit"/>
</dbReference>
<protein>
    <recommendedName>
        <fullName evidence="1">pyruvate synthase</fullName>
        <ecNumber evidence="1">1.2.7.1</ecNumber>
    </recommendedName>
</protein>
<dbReference type="GO" id="GO:0019164">
    <property type="term" value="F:pyruvate synthase activity"/>
    <property type="evidence" value="ECO:0007669"/>
    <property type="project" value="UniProtKB-EC"/>
</dbReference>
<dbReference type="EC" id="1.2.7.1" evidence="1"/>
<evidence type="ECO:0000313" key="6">
    <source>
        <dbReference type="Proteomes" id="UP001303587"/>
    </source>
</evidence>
<evidence type="ECO:0000256" key="2">
    <source>
        <dbReference type="ARBA" id="ARBA00023002"/>
    </source>
</evidence>
<evidence type="ECO:0000259" key="4">
    <source>
        <dbReference type="Pfam" id="PF01558"/>
    </source>
</evidence>
<dbReference type="AlphaFoldDB" id="A0AA97A480"/>
<dbReference type="Pfam" id="PF01558">
    <property type="entry name" value="POR"/>
    <property type="match status" value="1"/>
</dbReference>
<sequence>MKEIRIHGRGGQGSVTAAELLSIAAFSDGKYSQAFPAFGVERRGAPVQAFTRLDSVPIRIRSQIYEPDYVIVQDPTLLDVVNVTGGLKPTGALIINTKESPSAFKHLDTKARILTVDATKIAIDIIGVPIVNTVLLGAFAAATGEVAVPSIQDAVRDRFSGEVGRKNAEAIQTAYDAVKKEMEE</sequence>
<keyword evidence="6" id="KW-1185">Reference proteome</keyword>
<dbReference type="InterPro" id="IPR011894">
    <property type="entry name" value="PorC_KorC"/>
</dbReference>
<feature type="domain" description="Pyruvate/ketoisovalerate oxidoreductase catalytic" evidence="4">
    <location>
        <begin position="10"/>
        <end position="176"/>
    </location>
</feature>
<proteinExistence type="predicted"/>
<dbReference type="Gene3D" id="3.40.920.10">
    <property type="entry name" value="Pyruvate-ferredoxin oxidoreductase, PFOR, domain III"/>
    <property type="match status" value="1"/>
</dbReference>
<comment type="catalytic activity">
    <reaction evidence="3">
        <text>2 oxidized [2Fe-2S]-[ferredoxin] + pyruvate + CoA = 2 reduced [2Fe-2S]-[ferredoxin] + acetyl-CoA + CO2 + H(+)</text>
        <dbReference type="Rhea" id="RHEA:12765"/>
        <dbReference type="Rhea" id="RHEA-COMP:10000"/>
        <dbReference type="Rhea" id="RHEA-COMP:10001"/>
        <dbReference type="ChEBI" id="CHEBI:15361"/>
        <dbReference type="ChEBI" id="CHEBI:15378"/>
        <dbReference type="ChEBI" id="CHEBI:16526"/>
        <dbReference type="ChEBI" id="CHEBI:33737"/>
        <dbReference type="ChEBI" id="CHEBI:33738"/>
        <dbReference type="ChEBI" id="CHEBI:57287"/>
        <dbReference type="ChEBI" id="CHEBI:57288"/>
        <dbReference type="EC" id="1.2.7.1"/>
    </reaction>
</comment>
<evidence type="ECO:0000256" key="3">
    <source>
        <dbReference type="ARBA" id="ARBA00049357"/>
    </source>
</evidence>
<organism evidence="5 6">
    <name type="scientific">Methanolapillus millepedarum</name>
    <dbReference type="NCBI Taxonomy" id="3028296"/>
    <lineage>
        <taxon>Archaea</taxon>
        <taxon>Methanobacteriati</taxon>
        <taxon>Methanobacteriota</taxon>
        <taxon>Stenosarchaea group</taxon>
        <taxon>Methanomicrobia</taxon>
        <taxon>Methanosarcinales</taxon>
        <taxon>Methanosarcinaceae</taxon>
        <taxon>Methanolapillus</taxon>
    </lineage>
</organism>
<dbReference type="Proteomes" id="UP001303587">
    <property type="component" value="Chromosome"/>
</dbReference>
<dbReference type="NCBIfam" id="TIGR02175">
    <property type="entry name" value="PorC_KorC"/>
    <property type="match status" value="1"/>
</dbReference>
<dbReference type="EMBL" id="CP131060">
    <property type="protein sequence ID" value="WNY25598.1"/>
    <property type="molecule type" value="Genomic_DNA"/>
</dbReference>
<dbReference type="GeneID" id="89230256"/>
<accession>A0AA97A480</accession>
<evidence type="ECO:0000256" key="1">
    <source>
        <dbReference type="ARBA" id="ARBA00012822"/>
    </source>
</evidence>
<dbReference type="SUPFAM" id="SSF53323">
    <property type="entry name" value="Pyruvate-ferredoxin oxidoreductase, PFOR, domain III"/>
    <property type="match status" value="1"/>
</dbReference>
<keyword evidence="2 5" id="KW-0560">Oxidoreductase</keyword>
<reference evidence="5 6" key="1">
    <citation type="submission" date="2023-07" db="EMBL/GenBank/DDBJ databases">
        <title>Closed genoem sequence of Methanosarcinaceae archaeon Ac7.</title>
        <authorList>
            <person name="Poehlein A."/>
            <person name="Protasov E."/>
            <person name="Platt K."/>
            <person name="Reeh H."/>
            <person name="Daniel R."/>
            <person name="Brune A."/>
        </authorList>
    </citation>
    <scope>NUCLEOTIDE SEQUENCE [LARGE SCALE GENOMIC DNA]</scope>
    <source>
        <strain evidence="5 6">Ac7</strain>
    </source>
</reference>
<dbReference type="PANTHER" id="PTHR43366">
    <property type="entry name" value="PYRUVATE SYNTHASE SUBUNIT PORC"/>
    <property type="match status" value="1"/>
</dbReference>
<name>A0AA97A480_9EURY</name>